<feature type="compositionally biased region" description="Polar residues" evidence="1">
    <location>
        <begin position="252"/>
        <end position="263"/>
    </location>
</feature>
<evidence type="ECO:0000313" key="2">
    <source>
        <dbReference type="EMBL" id="SCU69463.1"/>
    </source>
</evidence>
<keyword evidence="3" id="KW-1185">Reference proteome</keyword>
<feature type="region of interest" description="Disordered" evidence="1">
    <location>
        <begin position="464"/>
        <end position="483"/>
    </location>
</feature>
<accession>A0A1G4IBI9</accession>
<feature type="compositionally biased region" description="Low complexity" evidence="1">
    <location>
        <begin position="584"/>
        <end position="602"/>
    </location>
</feature>
<dbReference type="VEuPathDB" id="TriTrypDB:TEOVI_000102900"/>
<sequence length="669" mass="73840">MKSRGFTRQPSEGQDGGPGSPPYFARWSVYDVHEDKSHFSNPHRKSHGAGSNTNDSYGNHNNNNNNGNDEEPGRWWPSGEDELSATSSVLNVHVREKHSRPTINYTVPLQQLVGGAGIAKHNHQAVNIPLFMEDDEDEDENAVGGIAGNDVVIGDSVIGCGGGGGGHKNNSPEEKDAENKEDNWLDYYCRYNCKGNNSCGFSGENVDYSHNYNRNNSQYSHVYSTHSAYGRIPMTSGDADVERGDKRKAPATTPTITVPNGEWTQSFTGVSGAVNPQAPTGATVYTASRMRYKNANSNDGNAHISNVYNINAVSHGSGTNAGKALPPVRQTAATAMATSSASSTIGFEAAAASIIAAAGLPLGTLSLANYIMEGQPRLPSRQPVQKQQQGGFDRNHQELTLKGNPMSSPVSPPPYCYSSVGNTSSLKMAHFSNATGATNNTCISVWTGKSWGNEQNSPFIQIKHAQQPTARGSDGQKQQQQQTKAYSEYLSDLLYFHADFFPPPSPPRGLPFPPSYDAAGTTTSSLYSLSQLSPYCSSCCGRRAALWYHYASKWNITHRLPPPPRTPLPEMREQEESRRRRKQQQQQQQQQQRQQQQYHYQQQQHHYKVEGEYVRDNRQGLPCTPYDISGWMKMCERWFDVAQRQFNYPPENIPVRVSPGFVLRHVALC</sequence>
<dbReference type="Proteomes" id="UP000195570">
    <property type="component" value="Unassembled WGS sequence"/>
</dbReference>
<dbReference type="GeneID" id="92374969"/>
<organism evidence="2 3">
    <name type="scientific">Trypanosoma equiperdum</name>
    <dbReference type="NCBI Taxonomy" id="5694"/>
    <lineage>
        <taxon>Eukaryota</taxon>
        <taxon>Discoba</taxon>
        <taxon>Euglenozoa</taxon>
        <taxon>Kinetoplastea</taxon>
        <taxon>Metakinetoplastina</taxon>
        <taxon>Trypanosomatida</taxon>
        <taxon>Trypanosomatidae</taxon>
        <taxon>Trypanosoma</taxon>
    </lineage>
</organism>
<name>A0A1G4IBI9_TRYEQ</name>
<reference evidence="2" key="1">
    <citation type="submission" date="2016-09" db="EMBL/GenBank/DDBJ databases">
        <authorList>
            <person name="Hebert L."/>
            <person name="Moumen B."/>
        </authorList>
    </citation>
    <scope>NUCLEOTIDE SEQUENCE [LARGE SCALE GENOMIC DNA]</scope>
    <source>
        <strain evidence="2">OVI</strain>
    </source>
</reference>
<protein>
    <submittedName>
        <fullName evidence="2">Uncharacterized protein</fullName>
    </submittedName>
</protein>
<evidence type="ECO:0000256" key="1">
    <source>
        <dbReference type="SAM" id="MobiDB-lite"/>
    </source>
</evidence>
<comment type="caution">
    <text evidence="2">The sequence shown here is derived from an EMBL/GenBank/DDBJ whole genome shotgun (WGS) entry which is preliminary data.</text>
</comment>
<dbReference type="AlphaFoldDB" id="A0A1G4IBI9"/>
<evidence type="ECO:0000313" key="3">
    <source>
        <dbReference type="Proteomes" id="UP000195570"/>
    </source>
</evidence>
<feature type="region of interest" description="Disordered" evidence="1">
    <location>
        <begin position="1"/>
        <end position="81"/>
    </location>
</feature>
<proteinExistence type="predicted"/>
<feature type="region of interest" description="Disordered" evidence="1">
    <location>
        <begin position="236"/>
        <end position="263"/>
    </location>
</feature>
<feature type="compositionally biased region" description="Polar residues" evidence="1">
    <location>
        <begin position="1"/>
        <end position="12"/>
    </location>
</feature>
<feature type="compositionally biased region" description="Low complexity" evidence="1">
    <location>
        <begin position="51"/>
        <end position="67"/>
    </location>
</feature>
<gene>
    <name evidence="2" type="ORF">TEOVI_000102900</name>
</gene>
<dbReference type="RefSeq" id="XP_067080435.1">
    <property type="nucleotide sequence ID" value="XM_067224334.1"/>
</dbReference>
<dbReference type="EMBL" id="CZPT02001215">
    <property type="protein sequence ID" value="SCU69463.1"/>
    <property type="molecule type" value="Genomic_DNA"/>
</dbReference>
<feature type="region of interest" description="Disordered" evidence="1">
    <location>
        <begin position="558"/>
        <end position="602"/>
    </location>
</feature>